<gene>
    <name evidence="1" type="ORF">RUMGNA_00169</name>
</gene>
<reference evidence="1 2" key="2">
    <citation type="submission" date="2007-06" db="EMBL/GenBank/DDBJ databases">
        <title>Draft genome sequence of Ruminococcus gnavus (ATCC 29149).</title>
        <authorList>
            <person name="Sudarsanam P."/>
            <person name="Ley R."/>
            <person name="Guruge J."/>
            <person name="Turnbaugh P.J."/>
            <person name="Mahowald M."/>
            <person name="Liep D."/>
            <person name="Gordon J."/>
        </authorList>
    </citation>
    <scope>NUCLEOTIDE SEQUENCE [LARGE SCALE GENOMIC DNA]</scope>
    <source>
        <strain evidence="1 2">ATCC 29149</strain>
    </source>
</reference>
<organism evidence="1 2">
    <name type="scientific">Mediterraneibacter gnavus (strain ATCC 29149 / DSM 114966 / JCM 6515 / VPI C7-9)</name>
    <name type="common">Ruminococcus gnavus</name>
    <dbReference type="NCBI Taxonomy" id="411470"/>
    <lineage>
        <taxon>Bacteria</taxon>
        <taxon>Bacillati</taxon>
        <taxon>Bacillota</taxon>
        <taxon>Clostridia</taxon>
        <taxon>Lachnospirales</taxon>
        <taxon>Lachnospiraceae</taxon>
        <taxon>Mediterraneibacter</taxon>
    </lineage>
</organism>
<proteinExistence type="predicted"/>
<name>A7AY04_MEDG7</name>
<dbReference type="AlphaFoldDB" id="A7AY04"/>
<comment type="caution">
    <text evidence="1">The sequence shown here is derived from an EMBL/GenBank/DDBJ whole genome shotgun (WGS) entry which is preliminary data.</text>
</comment>
<sequence length="30" mass="3691">MISWMFLKVYAESFKIRSGKKKTEEIWLKL</sequence>
<evidence type="ECO:0000313" key="2">
    <source>
        <dbReference type="Proteomes" id="UP000004410"/>
    </source>
</evidence>
<protein>
    <submittedName>
        <fullName evidence="1">Uncharacterized protein</fullName>
    </submittedName>
</protein>
<evidence type="ECO:0000313" key="1">
    <source>
        <dbReference type="EMBL" id="EDN79401.1"/>
    </source>
</evidence>
<dbReference type="EMBL" id="AAYG02000002">
    <property type="protein sequence ID" value="EDN79401.1"/>
    <property type="molecule type" value="Genomic_DNA"/>
</dbReference>
<dbReference type="Proteomes" id="UP000004410">
    <property type="component" value="Unassembled WGS sequence"/>
</dbReference>
<reference evidence="1 2" key="1">
    <citation type="submission" date="2007-04" db="EMBL/GenBank/DDBJ databases">
        <authorList>
            <person name="Fulton L."/>
            <person name="Clifton S."/>
            <person name="Fulton B."/>
            <person name="Xu J."/>
            <person name="Minx P."/>
            <person name="Pepin K.H."/>
            <person name="Johnson M."/>
            <person name="Thiruvilangam P."/>
            <person name="Bhonagiri V."/>
            <person name="Nash W.E."/>
            <person name="Mardis E.R."/>
            <person name="Wilson R.K."/>
        </authorList>
    </citation>
    <scope>NUCLEOTIDE SEQUENCE [LARGE SCALE GENOMIC DNA]</scope>
    <source>
        <strain evidence="1 2">ATCC 29149</strain>
    </source>
</reference>
<accession>A7AY04</accession>
<dbReference type="PaxDb" id="411470-RUMGNA_00169"/>